<gene>
    <name evidence="1" type="ORF">HanXRQr2_Chr08g0360181</name>
</gene>
<dbReference type="AlphaFoldDB" id="A0A9K3IHJ2"/>
<reference evidence="1" key="1">
    <citation type="journal article" date="2017" name="Nature">
        <title>The sunflower genome provides insights into oil metabolism, flowering and Asterid evolution.</title>
        <authorList>
            <person name="Badouin H."/>
            <person name="Gouzy J."/>
            <person name="Grassa C.J."/>
            <person name="Murat F."/>
            <person name="Staton S.E."/>
            <person name="Cottret L."/>
            <person name="Lelandais-Briere C."/>
            <person name="Owens G.L."/>
            <person name="Carrere S."/>
            <person name="Mayjonade B."/>
            <person name="Legrand L."/>
            <person name="Gill N."/>
            <person name="Kane N.C."/>
            <person name="Bowers J.E."/>
            <person name="Hubner S."/>
            <person name="Bellec A."/>
            <person name="Berard A."/>
            <person name="Berges H."/>
            <person name="Blanchet N."/>
            <person name="Boniface M.C."/>
            <person name="Brunel D."/>
            <person name="Catrice O."/>
            <person name="Chaidir N."/>
            <person name="Claudel C."/>
            <person name="Donnadieu C."/>
            <person name="Faraut T."/>
            <person name="Fievet G."/>
            <person name="Helmstetter N."/>
            <person name="King M."/>
            <person name="Knapp S.J."/>
            <person name="Lai Z."/>
            <person name="Le Paslier M.C."/>
            <person name="Lippi Y."/>
            <person name="Lorenzon L."/>
            <person name="Mandel J.R."/>
            <person name="Marage G."/>
            <person name="Marchand G."/>
            <person name="Marquand E."/>
            <person name="Bret-Mestries E."/>
            <person name="Morien E."/>
            <person name="Nambeesan S."/>
            <person name="Nguyen T."/>
            <person name="Pegot-Espagnet P."/>
            <person name="Pouilly N."/>
            <person name="Raftis F."/>
            <person name="Sallet E."/>
            <person name="Schiex T."/>
            <person name="Thomas J."/>
            <person name="Vandecasteele C."/>
            <person name="Vares D."/>
            <person name="Vear F."/>
            <person name="Vautrin S."/>
            <person name="Crespi M."/>
            <person name="Mangin B."/>
            <person name="Burke J.M."/>
            <person name="Salse J."/>
            <person name="Munos S."/>
            <person name="Vincourt P."/>
            <person name="Rieseberg L.H."/>
            <person name="Langlade N.B."/>
        </authorList>
    </citation>
    <scope>NUCLEOTIDE SEQUENCE</scope>
    <source>
        <tissue evidence="1">Leaves</tissue>
    </source>
</reference>
<keyword evidence="2" id="KW-1185">Reference proteome</keyword>
<sequence length="80" mass="9283">MGWSNLGQLDRLGMGSDAWCMFGYWFMYIINRRNGVEGFYIKIGGVSIMEYGEYYEGKDWKQEAEKMEGKDGFCCCFKGV</sequence>
<comment type="caution">
    <text evidence="1">The sequence shown here is derived from an EMBL/GenBank/DDBJ whole genome shotgun (WGS) entry which is preliminary data.</text>
</comment>
<dbReference type="Gramene" id="mRNA:HanXRQr2_Chr08g0360181">
    <property type="protein sequence ID" value="mRNA:HanXRQr2_Chr08g0360181"/>
    <property type="gene ID" value="HanXRQr2_Chr08g0360181"/>
</dbReference>
<accession>A0A9K3IHJ2</accession>
<organism evidence="1 2">
    <name type="scientific">Helianthus annuus</name>
    <name type="common">Common sunflower</name>
    <dbReference type="NCBI Taxonomy" id="4232"/>
    <lineage>
        <taxon>Eukaryota</taxon>
        <taxon>Viridiplantae</taxon>
        <taxon>Streptophyta</taxon>
        <taxon>Embryophyta</taxon>
        <taxon>Tracheophyta</taxon>
        <taxon>Spermatophyta</taxon>
        <taxon>Magnoliopsida</taxon>
        <taxon>eudicotyledons</taxon>
        <taxon>Gunneridae</taxon>
        <taxon>Pentapetalae</taxon>
        <taxon>asterids</taxon>
        <taxon>campanulids</taxon>
        <taxon>Asterales</taxon>
        <taxon>Asteraceae</taxon>
        <taxon>Asteroideae</taxon>
        <taxon>Heliantheae alliance</taxon>
        <taxon>Heliantheae</taxon>
        <taxon>Helianthus</taxon>
    </lineage>
</organism>
<dbReference type="Proteomes" id="UP000215914">
    <property type="component" value="Unassembled WGS sequence"/>
</dbReference>
<dbReference type="EMBL" id="MNCJ02000323">
    <property type="protein sequence ID" value="KAF5797141.1"/>
    <property type="molecule type" value="Genomic_DNA"/>
</dbReference>
<reference evidence="1" key="2">
    <citation type="submission" date="2020-06" db="EMBL/GenBank/DDBJ databases">
        <title>Helianthus annuus Genome sequencing and assembly Release 2.</title>
        <authorList>
            <person name="Gouzy J."/>
            <person name="Langlade N."/>
            <person name="Munos S."/>
        </authorList>
    </citation>
    <scope>NUCLEOTIDE SEQUENCE</scope>
    <source>
        <tissue evidence="1">Leaves</tissue>
    </source>
</reference>
<proteinExistence type="predicted"/>
<protein>
    <submittedName>
        <fullName evidence="1">Uncharacterized protein</fullName>
    </submittedName>
</protein>
<evidence type="ECO:0000313" key="1">
    <source>
        <dbReference type="EMBL" id="KAF5797141.1"/>
    </source>
</evidence>
<name>A0A9K3IHJ2_HELAN</name>
<evidence type="ECO:0000313" key="2">
    <source>
        <dbReference type="Proteomes" id="UP000215914"/>
    </source>
</evidence>